<reference evidence="3 4" key="1">
    <citation type="journal article" date="2019" name="Commun. Biol.">
        <title>The bagworm genome reveals a unique fibroin gene that provides high tensile strength.</title>
        <authorList>
            <person name="Kono N."/>
            <person name="Nakamura H."/>
            <person name="Ohtoshi R."/>
            <person name="Tomita M."/>
            <person name="Numata K."/>
            <person name="Arakawa K."/>
        </authorList>
    </citation>
    <scope>NUCLEOTIDE SEQUENCE [LARGE SCALE GENOMIC DNA]</scope>
</reference>
<feature type="compositionally biased region" description="Basic residues" evidence="1">
    <location>
        <begin position="7"/>
        <end position="16"/>
    </location>
</feature>
<gene>
    <name evidence="3" type="ORF">EVAR_72722_1</name>
</gene>
<keyword evidence="2" id="KW-1133">Transmembrane helix</keyword>
<name>A0A4C1S902_EUMVA</name>
<protein>
    <submittedName>
        <fullName evidence="3">Uncharacterized protein</fullName>
    </submittedName>
</protein>
<keyword evidence="2" id="KW-0812">Transmembrane</keyword>
<keyword evidence="2" id="KW-0472">Membrane</keyword>
<organism evidence="3 4">
    <name type="scientific">Eumeta variegata</name>
    <name type="common">Bagworm moth</name>
    <name type="synonym">Eumeta japonica</name>
    <dbReference type="NCBI Taxonomy" id="151549"/>
    <lineage>
        <taxon>Eukaryota</taxon>
        <taxon>Metazoa</taxon>
        <taxon>Ecdysozoa</taxon>
        <taxon>Arthropoda</taxon>
        <taxon>Hexapoda</taxon>
        <taxon>Insecta</taxon>
        <taxon>Pterygota</taxon>
        <taxon>Neoptera</taxon>
        <taxon>Endopterygota</taxon>
        <taxon>Lepidoptera</taxon>
        <taxon>Glossata</taxon>
        <taxon>Ditrysia</taxon>
        <taxon>Tineoidea</taxon>
        <taxon>Psychidae</taxon>
        <taxon>Oiketicinae</taxon>
        <taxon>Eumeta</taxon>
    </lineage>
</organism>
<evidence type="ECO:0000313" key="4">
    <source>
        <dbReference type="Proteomes" id="UP000299102"/>
    </source>
</evidence>
<sequence length="228" mass="25178">MTATFQARRKYSRSRHLLGTTSNRPSSRKIAAWHISDVTYARQHMSHRTNVRIPHMGHLAPNAGSEQNGMVWFGQGGVLLARGALAAAARSHAAEGSSTEWCIVRVCLRFIQSNLQQSKFATTELFAELTGENQEYHQNRTTIKLNLPKPHIAQAQSSPNADNARGRLHTHDSHMVVQGTITTSYAGFQEVSPVTLVLLWPKLGRMLLCLGLAIIGTMLNGFHVASFL</sequence>
<dbReference type="AlphaFoldDB" id="A0A4C1S902"/>
<evidence type="ECO:0000256" key="2">
    <source>
        <dbReference type="SAM" id="Phobius"/>
    </source>
</evidence>
<dbReference type="EMBL" id="BGZK01003207">
    <property type="protein sequence ID" value="GBO98732.1"/>
    <property type="molecule type" value="Genomic_DNA"/>
</dbReference>
<comment type="caution">
    <text evidence="3">The sequence shown here is derived from an EMBL/GenBank/DDBJ whole genome shotgun (WGS) entry which is preliminary data.</text>
</comment>
<keyword evidence="4" id="KW-1185">Reference proteome</keyword>
<dbReference type="Proteomes" id="UP000299102">
    <property type="component" value="Unassembled WGS sequence"/>
</dbReference>
<evidence type="ECO:0000313" key="3">
    <source>
        <dbReference type="EMBL" id="GBO98732.1"/>
    </source>
</evidence>
<proteinExistence type="predicted"/>
<accession>A0A4C1S902</accession>
<evidence type="ECO:0000256" key="1">
    <source>
        <dbReference type="SAM" id="MobiDB-lite"/>
    </source>
</evidence>
<feature type="transmembrane region" description="Helical" evidence="2">
    <location>
        <begin position="206"/>
        <end position="225"/>
    </location>
</feature>
<feature type="region of interest" description="Disordered" evidence="1">
    <location>
        <begin position="1"/>
        <end position="24"/>
    </location>
</feature>